<feature type="domain" description="ACT" evidence="1">
    <location>
        <begin position="93"/>
        <end position="170"/>
    </location>
</feature>
<name>A0A1H0F0A3_9BACT</name>
<feature type="domain" description="ACT" evidence="1">
    <location>
        <begin position="4"/>
        <end position="81"/>
    </location>
</feature>
<dbReference type="InterPro" id="IPR002912">
    <property type="entry name" value="ACT_dom"/>
</dbReference>
<dbReference type="PANTHER" id="PTHR34875:SF6">
    <property type="entry name" value="UPF0237 PROTEIN MJ1558"/>
    <property type="match status" value="1"/>
</dbReference>
<organism evidence="2 3">
    <name type="scientific">Desulfonauticus submarinus</name>
    <dbReference type="NCBI Taxonomy" id="206665"/>
    <lineage>
        <taxon>Bacteria</taxon>
        <taxon>Pseudomonadati</taxon>
        <taxon>Thermodesulfobacteriota</taxon>
        <taxon>Desulfovibrionia</taxon>
        <taxon>Desulfovibrionales</taxon>
        <taxon>Desulfonauticaceae</taxon>
        <taxon>Desulfonauticus</taxon>
    </lineage>
</organism>
<dbReference type="OrthoDB" id="12860at2"/>
<dbReference type="Gene3D" id="3.30.70.260">
    <property type="match status" value="2"/>
</dbReference>
<dbReference type="PROSITE" id="PS51671">
    <property type="entry name" value="ACT"/>
    <property type="match status" value="2"/>
</dbReference>
<protein>
    <submittedName>
        <fullName evidence="2">Glycine cleavage system transcriptional repressor</fullName>
    </submittedName>
</protein>
<dbReference type="AlphaFoldDB" id="A0A1H0F0A3"/>
<evidence type="ECO:0000313" key="3">
    <source>
        <dbReference type="Proteomes" id="UP000199602"/>
    </source>
</evidence>
<dbReference type="Pfam" id="PF13740">
    <property type="entry name" value="ACT_6"/>
    <property type="match status" value="2"/>
</dbReference>
<dbReference type="Proteomes" id="UP000199602">
    <property type="component" value="Unassembled WGS sequence"/>
</dbReference>
<keyword evidence="3" id="KW-1185">Reference proteome</keyword>
<evidence type="ECO:0000259" key="1">
    <source>
        <dbReference type="PROSITE" id="PS51671"/>
    </source>
</evidence>
<dbReference type="SUPFAM" id="SSF55021">
    <property type="entry name" value="ACT-like"/>
    <property type="match status" value="2"/>
</dbReference>
<dbReference type="EMBL" id="FNIN01000010">
    <property type="protein sequence ID" value="SDN87976.1"/>
    <property type="molecule type" value="Genomic_DNA"/>
</dbReference>
<sequence>MKAVLSVLGQDRPGIVAKISSLLAALECNIEDISQTILQGEFAAIFIFSLQDIKWDNIVNILKKELSQDGLTVKIKELAKPCFWTNKKTEQFIITAIGSDRVGQIAKLTQIIADFNCNIFNLKASYKSDTYPDKIVMFYEIEIPENISLKKLKESLIEAGKSLGLEIILQHKNIFENIHRI</sequence>
<dbReference type="PANTHER" id="PTHR34875">
    <property type="entry name" value="UPF0237 PROTEIN MJ1558"/>
    <property type="match status" value="1"/>
</dbReference>
<reference evidence="2 3" key="1">
    <citation type="submission" date="2016-10" db="EMBL/GenBank/DDBJ databases">
        <authorList>
            <person name="de Groot N.N."/>
        </authorList>
    </citation>
    <scope>NUCLEOTIDE SEQUENCE [LARGE SCALE GENOMIC DNA]</scope>
    <source>
        <strain evidence="2 3">DSM 15269</strain>
    </source>
</reference>
<gene>
    <name evidence="2" type="ORF">SAMN04488516_11021</name>
</gene>
<evidence type="ECO:0000313" key="2">
    <source>
        <dbReference type="EMBL" id="SDN87976.1"/>
    </source>
</evidence>
<proteinExistence type="predicted"/>
<accession>A0A1H0F0A3</accession>
<dbReference type="STRING" id="206665.SAMN04488516_11021"/>
<dbReference type="InterPro" id="IPR045865">
    <property type="entry name" value="ACT-like_dom_sf"/>
</dbReference>
<dbReference type="InterPro" id="IPR050990">
    <property type="entry name" value="UPF0237/GcvR_regulator"/>
</dbReference>
<dbReference type="RefSeq" id="WP_159427715.1">
    <property type="nucleotide sequence ID" value="NZ_FNIN01000010.1"/>
</dbReference>